<sequence>MCQIETTAIPSFSGFPLGVNSPVIRAQRVGLDYLVRAVGACMSPSLVLGVLRLKPHPFIKSLAHIQETYPTLRFWIRFVVFLASLKGLGKWINVRLTDDLEPDRLEPFEFILIVRLVWCPVLKQVIIGRKAEGIASGNAAGTNFCRLSSRRTGRLEDYPWSSLFQGTGGDTKFFCFKYNG</sequence>
<accession>A0A9P0LNJ4</accession>
<reference evidence="1" key="1">
    <citation type="submission" date="2022-03" db="EMBL/GenBank/DDBJ databases">
        <authorList>
            <person name="Sayadi A."/>
        </authorList>
    </citation>
    <scope>NUCLEOTIDE SEQUENCE</scope>
</reference>
<protein>
    <submittedName>
        <fullName evidence="1">Uncharacterized protein</fullName>
    </submittedName>
</protein>
<evidence type="ECO:0000313" key="1">
    <source>
        <dbReference type="EMBL" id="CAH2002221.1"/>
    </source>
</evidence>
<dbReference type="AlphaFoldDB" id="A0A9P0LNJ4"/>
<gene>
    <name evidence="1" type="ORF">ACAOBT_LOCUS26679</name>
</gene>
<dbReference type="EMBL" id="CAKOFQ010007487">
    <property type="protein sequence ID" value="CAH2002221.1"/>
    <property type="molecule type" value="Genomic_DNA"/>
</dbReference>
<name>A0A9P0LNJ4_ACAOB</name>
<keyword evidence="2" id="KW-1185">Reference proteome</keyword>
<dbReference type="Proteomes" id="UP001152888">
    <property type="component" value="Unassembled WGS sequence"/>
</dbReference>
<comment type="caution">
    <text evidence="1">The sequence shown here is derived from an EMBL/GenBank/DDBJ whole genome shotgun (WGS) entry which is preliminary data.</text>
</comment>
<evidence type="ECO:0000313" key="2">
    <source>
        <dbReference type="Proteomes" id="UP001152888"/>
    </source>
</evidence>
<organism evidence="1 2">
    <name type="scientific">Acanthoscelides obtectus</name>
    <name type="common">Bean weevil</name>
    <name type="synonym">Bruchus obtectus</name>
    <dbReference type="NCBI Taxonomy" id="200917"/>
    <lineage>
        <taxon>Eukaryota</taxon>
        <taxon>Metazoa</taxon>
        <taxon>Ecdysozoa</taxon>
        <taxon>Arthropoda</taxon>
        <taxon>Hexapoda</taxon>
        <taxon>Insecta</taxon>
        <taxon>Pterygota</taxon>
        <taxon>Neoptera</taxon>
        <taxon>Endopterygota</taxon>
        <taxon>Coleoptera</taxon>
        <taxon>Polyphaga</taxon>
        <taxon>Cucujiformia</taxon>
        <taxon>Chrysomeloidea</taxon>
        <taxon>Chrysomelidae</taxon>
        <taxon>Bruchinae</taxon>
        <taxon>Bruchini</taxon>
        <taxon>Acanthoscelides</taxon>
    </lineage>
</organism>
<proteinExistence type="predicted"/>